<sequence length="167" mass="18739">MTTIRSGGTCLWNNGSLGDAPLCAGGGSDCPLLCMRKRRSRFCAGVKVIATPVHAWTAIVTPANARMAKNKDLSTPLVDIPEKQNPKQCEKKDLKTFNNSMDSVPQFHEYHNLRISLHELAKRWHSQNESDLNCKTSKGSPKQLLENLKIFLKRLHDGKWLKTEAKQ</sequence>
<keyword evidence="2" id="KW-1185">Reference proteome</keyword>
<gene>
    <name evidence="1" type="ORF">PODLI_1B035693</name>
</gene>
<dbReference type="Proteomes" id="UP001178461">
    <property type="component" value="Chromosome 15"/>
</dbReference>
<reference evidence="1" key="1">
    <citation type="submission" date="2022-12" db="EMBL/GenBank/DDBJ databases">
        <authorList>
            <person name="Alioto T."/>
            <person name="Alioto T."/>
            <person name="Gomez Garrido J."/>
        </authorList>
    </citation>
    <scope>NUCLEOTIDE SEQUENCE</scope>
</reference>
<evidence type="ECO:0000313" key="2">
    <source>
        <dbReference type="Proteomes" id="UP001178461"/>
    </source>
</evidence>
<accession>A0AA35PSZ4</accession>
<protein>
    <submittedName>
        <fullName evidence="1">Uncharacterized protein</fullName>
    </submittedName>
</protein>
<dbReference type="EMBL" id="OX395141">
    <property type="protein sequence ID" value="CAI5795727.1"/>
    <property type="molecule type" value="Genomic_DNA"/>
</dbReference>
<dbReference type="AlphaFoldDB" id="A0AA35PSZ4"/>
<evidence type="ECO:0000313" key="1">
    <source>
        <dbReference type="EMBL" id="CAI5795727.1"/>
    </source>
</evidence>
<proteinExistence type="predicted"/>
<name>A0AA35PSZ4_9SAUR</name>
<organism evidence="1 2">
    <name type="scientific">Podarcis lilfordi</name>
    <name type="common">Lilford's wall lizard</name>
    <dbReference type="NCBI Taxonomy" id="74358"/>
    <lineage>
        <taxon>Eukaryota</taxon>
        <taxon>Metazoa</taxon>
        <taxon>Chordata</taxon>
        <taxon>Craniata</taxon>
        <taxon>Vertebrata</taxon>
        <taxon>Euteleostomi</taxon>
        <taxon>Lepidosauria</taxon>
        <taxon>Squamata</taxon>
        <taxon>Bifurcata</taxon>
        <taxon>Unidentata</taxon>
        <taxon>Episquamata</taxon>
        <taxon>Laterata</taxon>
        <taxon>Lacertibaenia</taxon>
        <taxon>Lacertidae</taxon>
        <taxon>Podarcis</taxon>
    </lineage>
</organism>